<feature type="domain" description="Transglycosylase SLT" evidence="2">
    <location>
        <begin position="62"/>
        <end position="160"/>
    </location>
</feature>
<evidence type="ECO:0000256" key="1">
    <source>
        <dbReference type="ARBA" id="ARBA00007734"/>
    </source>
</evidence>
<name>A0A7C2N9P7_9BACT</name>
<dbReference type="GO" id="GO:0008933">
    <property type="term" value="F:peptidoglycan lytic transglycosylase activity"/>
    <property type="evidence" value="ECO:0007669"/>
    <property type="project" value="InterPro"/>
</dbReference>
<sequence>MAATSLRELGLAYAAAACGVLLAGAVARFGASLGSVDPAVRGEESWYEIVTPGEQVNIPEEIRQAALAEGVDPALVAAIVEVESGFNPAALSHKGAVGLMQVLPETATLVGVAGHHEPQANLKAGCRYLRLLFEDFGGDVELVLAAYNAGPGAVYKSGGIPPYRETQAFVLRVEEAYRRLTGQPLATARFGFWAP</sequence>
<evidence type="ECO:0000259" key="2">
    <source>
        <dbReference type="Pfam" id="PF01464"/>
    </source>
</evidence>
<dbReference type="OrthoDB" id="9815002at2"/>
<dbReference type="InterPro" id="IPR000189">
    <property type="entry name" value="Transglyc_AS"/>
</dbReference>
<dbReference type="PANTHER" id="PTHR37423">
    <property type="entry name" value="SOLUBLE LYTIC MUREIN TRANSGLYCOSYLASE-RELATED"/>
    <property type="match status" value="1"/>
</dbReference>
<evidence type="ECO:0000313" key="3">
    <source>
        <dbReference type="EMBL" id="HET47464.1"/>
    </source>
</evidence>
<dbReference type="CDD" id="cd16896">
    <property type="entry name" value="LT_Slt70-like"/>
    <property type="match status" value="1"/>
</dbReference>
<comment type="similarity">
    <text evidence="1">Belongs to the transglycosylase Slt family.</text>
</comment>
<dbReference type="InterPro" id="IPR023346">
    <property type="entry name" value="Lysozyme-like_dom_sf"/>
</dbReference>
<dbReference type="GO" id="GO:0000270">
    <property type="term" value="P:peptidoglycan metabolic process"/>
    <property type="evidence" value="ECO:0007669"/>
    <property type="project" value="InterPro"/>
</dbReference>
<dbReference type="InterPro" id="IPR008258">
    <property type="entry name" value="Transglycosylase_SLT_dom_1"/>
</dbReference>
<proteinExistence type="inferred from homology"/>
<dbReference type="SUPFAM" id="SSF53955">
    <property type="entry name" value="Lysozyme-like"/>
    <property type="match status" value="1"/>
</dbReference>
<reference evidence="3" key="1">
    <citation type="journal article" date="2020" name="mSystems">
        <title>Genome- and Community-Level Interaction Insights into Carbon Utilization and Element Cycling Functions of Hydrothermarchaeota in Hydrothermal Sediment.</title>
        <authorList>
            <person name="Zhou Z."/>
            <person name="Liu Y."/>
            <person name="Xu W."/>
            <person name="Pan J."/>
            <person name="Luo Z.H."/>
            <person name="Li M."/>
        </authorList>
    </citation>
    <scope>NUCLEOTIDE SEQUENCE [LARGE SCALE GENOMIC DNA]</scope>
    <source>
        <strain evidence="3">SpSt-299</strain>
    </source>
</reference>
<dbReference type="Pfam" id="PF01464">
    <property type="entry name" value="SLT"/>
    <property type="match status" value="1"/>
</dbReference>
<dbReference type="AlphaFoldDB" id="A0A7C2N9P7"/>
<dbReference type="PANTHER" id="PTHR37423:SF2">
    <property type="entry name" value="MEMBRANE-BOUND LYTIC MUREIN TRANSGLYCOSYLASE C"/>
    <property type="match status" value="1"/>
</dbReference>
<comment type="caution">
    <text evidence="3">The sequence shown here is derived from an EMBL/GenBank/DDBJ whole genome shotgun (WGS) entry which is preliminary data.</text>
</comment>
<dbReference type="PROSITE" id="PS00922">
    <property type="entry name" value="TRANSGLYCOSYLASE"/>
    <property type="match status" value="1"/>
</dbReference>
<dbReference type="EMBL" id="DSMR01000353">
    <property type="protein sequence ID" value="HET47464.1"/>
    <property type="molecule type" value="Genomic_DNA"/>
</dbReference>
<gene>
    <name evidence="3" type="ORF">ENQ31_04815</name>
</gene>
<dbReference type="GO" id="GO:0016020">
    <property type="term" value="C:membrane"/>
    <property type="evidence" value="ECO:0007669"/>
    <property type="project" value="InterPro"/>
</dbReference>
<dbReference type="RefSeq" id="WP_053335155.1">
    <property type="nucleotide sequence ID" value="NZ_JMFG01000023.1"/>
</dbReference>
<dbReference type="Gene3D" id="1.10.530.10">
    <property type="match status" value="1"/>
</dbReference>
<organism evidence="3">
    <name type="scientific">Thermoanaerobaculum aquaticum</name>
    <dbReference type="NCBI Taxonomy" id="1312852"/>
    <lineage>
        <taxon>Bacteria</taxon>
        <taxon>Pseudomonadati</taxon>
        <taxon>Acidobacteriota</taxon>
        <taxon>Thermoanaerobaculia</taxon>
        <taxon>Thermoanaerobaculales</taxon>
        <taxon>Thermoanaerobaculaceae</taxon>
        <taxon>Thermoanaerobaculum</taxon>
    </lineage>
</organism>
<protein>
    <submittedName>
        <fullName evidence="3">Lytic transglycosylase domain-containing protein</fullName>
    </submittedName>
</protein>
<accession>A0A7C2N9P7</accession>